<dbReference type="InterPro" id="IPR050121">
    <property type="entry name" value="Cytochrome_P450_monoxygenase"/>
</dbReference>
<evidence type="ECO:0000256" key="2">
    <source>
        <dbReference type="ARBA" id="ARBA00010617"/>
    </source>
</evidence>
<evidence type="ECO:0000256" key="9">
    <source>
        <dbReference type="SAM" id="MobiDB-lite"/>
    </source>
</evidence>
<keyword evidence="8" id="KW-0560">Oxidoreductase</keyword>
<dbReference type="GO" id="GO:0016705">
    <property type="term" value="F:oxidoreductase activity, acting on paired donors, with incorporation or reduction of molecular oxygen"/>
    <property type="evidence" value="ECO:0007669"/>
    <property type="project" value="InterPro"/>
</dbReference>
<organism evidence="11 12">
    <name type="scientific">Trichoderma citrinoviride</name>
    <dbReference type="NCBI Taxonomy" id="58853"/>
    <lineage>
        <taxon>Eukaryota</taxon>
        <taxon>Fungi</taxon>
        <taxon>Dikarya</taxon>
        <taxon>Ascomycota</taxon>
        <taxon>Pezizomycotina</taxon>
        <taxon>Sordariomycetes</taxon>
        <taxon>Hypocreomycetidae</taxon>
        <taxon>Hypocreales</taxon>
        <taxon>Hypocreaceae</taxon>
        <taxon>Trichoderma</taxon>
    </lineage>
</organism>
<dbReference type="PANTHER" id="PTHR24305">
    <property type="entry name" value="CYTOCHROME P450"/>
    <property type="match status" value="1"/>
</dbReference>
<feature type="compositionally biased region" description="Basic and acidic residues" evidence="9">
    <location>
        <begin position="462"/>
        <end position="474"/>
    </location>
</feature>
<keyword evidence="12" id="KW-1185">Reference proteome</keyword>
<dbReference type="InterPro" id="IPR002403">
    <property type="entry name" value="Cyt_P450_E_grp-IV"/>
</dbReference>
<dbReference type="RefSeq" id="XP_024752393.1">
    <property type="nucleotide sequence ID" value="XM_024894986.1"/>
</dbReference>
<evidence type="ECO:0000313" key="12">
    <source>
        <dbReference type="Proteomes" id="UP000241546"/>
    </source>
</evidence>
<keyword evidence="4 7" id="KW-0479">Metal-binding</keyword>
<feature type="binding site" description="axial binding residue" evidence="7">
    <location>
        <position position="523"/>
    </location>
    <ligand>
        <name>heme</name>
        <dbReference type="ChEBI" id="CHEBI:30413"/>
    </ligand>
    <ligandPart>
        <name>Fe</name>
        <dbReference type="ChEBI" id="CHEBI:18248"/>
    </ligandPart>
</feature>
<comment type="similarity">
    <text evidence="2 8">Belongs to the cytochrome P450 family.</text>
</comment>
<comment type="cofactor">
    <cofactor evidence="1 7">
        <name>heme</name>
        <dbReference type="ChEBI" id="CHEBI:30413"/>
    </cofactor>
</comment>
<dbReference type="InterPro" id="IPR036396">
    <property type="entry name" value="Cyt_P450_sf"/>
</dbReference>
<evidence type="ECO:0000256" key="10">
    <source>
        <dbReference type="SAM" id="Phobius"/>
    </source>
</evidence>
<dbReference type="AlphaFoldDB" id="A0A2T4BID3"/>
<feature type="region of interest" description="Disordered" evidence="9">
    <location>
        <begin position="456"/>
        <end position="479"/>
    </location>
</feature>
<evidence type="ECO:0000256" key="6">
    <source>
        <dbReference type="ARBA" id="ARBA00023033"/>
    </source>
</evidence>
<name>A0A2T4BID3_9HYPO</name>
<dbReference type="GO" id="GO:0020037">
    <property type="term" value="F:heme binding"/>
    <property type="evidence" value="ECO:0007669"/>
    <property type="project" value="InterPro"/>
</dbReference>
<evidence type="ECO:0000256" key="7">
    <source>
        <dbReference type="PIRSR" id="PIRSR602403-1"/>
    </source>
</evidence>
<evidence type="ECO:0000256" key="3">
    <source>
        <dbReference type="ARBA" id="ARBA00022617"/>
    </source>
</evidence>
<dbReference type="GO" id="GO:0004497">
    <property type="term" value="F:monooxygenase activity"/>
    <property type="evidence" value="ECO:0007669"/>
    <property type="project" value="UniProtKB-KW"/>
</dbReference>
<accession>A0A2T4BID3</accession>
<proteinExistence type="inferred from homology"/>
<keyword evidence="3 7" id="KW-0349">Heme</keyword>
<dbReference type="PRINTS" id="PR00385">
    <property type="entry name" value="P450"/>
</dbReference>
<dbReference type="SUPFAM" id="SSF48264">
    <property type="entry name" value="Cytochrome P450"/>
    <property type="match status" value="1"/>
</dbReference>
<gene>
    <name evidence="11" type="ORF">BBK36DRAFT_1166945</name>
</gene>
<dbReference type="InterPro" id="IPR001128">
    <property type="entry name" value="Cyt_P450"/>
</dbReference>
<dbReference type="EMBL" id="KZ680209">
    <property type="protein sequence ID" value="PTB69073.1"/>
    <property type="molecule type" value="Genomic_DNA"/>
</dbReference>
<dbReference type="Gene3D" id="1.10.630.10">
    <property type="entry name" value="Cytochrome P450"/>
    <property type="match status" value="1"/>
</dbReference>
<dbReference type="Pfam" id="PF00067">
    <property type="entry name" value="p450"/>
    <property type="match status" value="2"/>
</dbReference>
<keyword evidence="10" id="KW-0472">Membrane</keyword>
<evidence type="ECO:0000256" key="4">
    <source>
        <dbReference type="ARBA" id="ARBA00022723"/>
    </source>
</evidence>
<keyword evidence="10" id="KW-1133">Transmembrane helix</keyword>
<protein>
    <submittedName>
        <fullName evidence="11">Cytochrome P450</fullName>
    </submittedName>
</protein>
<dbReference type="PRINTS" id="PR00465">
    <property type="entry name" value="EP450IV"/>
</dbReference>
<dbReference type="PROSITE" id="PS00086">
    <property type="entry name" value="CYTOCHROME_P450"/>
    <property type="match status" value="1"/>
</dbReference>
<evidence type="ECO:0000256" key="5">
    <source>
        <dbReference type="ARBA" id="ARBA00023004"/>
    </source>
</evidence>
<dbReference type="GO" id="GO:0005506">
    <property type="term" value="F:iron ion binding"/>
    <property type="evidence" value="ECO:0007669"/>
    <property type="project" value="InterPro"/>
</dbReference>
<dbReference type="GeneID" id="36603104"/>
<dbReference type="InterPro" id="IPR017972">
    <property type="entry name" value="Cyt_P450_CS"/>
</dbReference>
<dbReference type="OrthoDB" id="1470350at2759"/>
<evidence type="ECO:0000256" key="1">
    <source>
        <dbReference type="ARBA" id="ARBA00001971"/>
    </source>
</evidence>
<sequence length="576" mass="64830">MKMPGFNFDVSPLLAVSLGLAIVLYITYSLYLAALPKPIPGIPYNKESANRLSGDIPLLAEARYRRRWAWAQPREHGAPLSQIFMFPFRAPTVVVSDYREVVDILARRSKEFDRGTRTKECIGFVAPSFHFTMETSDPRFKSNKKLIRDLMTPKFLNNVSAPRIYDKALALVTLWKLKASKAHGRPFFATEDLYSATLDMICVAAFGMENAKSALRQEIAHVQATNPTFPDSEDGPAEFPSAPTIPELDALFDGPKMVSIAQGSPFPYIAQFLALLTPQHARAHWNRKTLIMGQIDRSLQRLIQHGAEGCESALDHLLLREMNAAKEADRLPDYYSSTIRDEILGYLVAGHDTSAATLSWWVKYMAAYQSVQARLRDALRQAHFEAYRDSRFPTMKEICDSPVPYLDAVIEETLRHSAVAALIVRTSTCDTQILGYHIPKGTDILLALAGPSMTEPALPVPESDRSPESQESRDQIPYWGDDVTEYKPERWLKQVKNADGSDEEVFDPYAGPTLAFSAGPRQCFGKRLAYMKLRTVMTLLMWNFEFQPLLEELNTPDLIEILVNLPEDCYVKLAKA</sequence>
<dbReference type="Proteomes" id="UP000241546">
    <property type="component" value="Unassembled WGS sequence"/>
</dbReference>
<dbReference type="PANTHER" id="PTHR24305:SF232">
    <property type="entry name" value="P450, PUTATIVE (EUROFUNG)-RELATED"/>
    <property type="match status" value="1"/>
</dbReference>
<evidence type="ECO:0000256" key="8">
    <source>
        <dbReference type="RuleBase" id="RU000461"/>
    </source>
</evidence>
<keyword evidence="10" id="KW-0812">Transmembrane</keyword>
<evidence type="ECO:0000313" key="11">
    <source>
        <dbReference type="EMBL" id="PTB69073.1"/>
    </source>
</evidence>
<reference evidence="12" key="1">
    <citation type="submission" date="2016-07" db="EMBL/GenBank/DDBJ databases">
        <title>Multiple horizontal gene transfer events from other fungi enriched the ability of initially mycotrophic Trichoderma (Ascomycota) to feed on dead plant biomass.</title>
        <authorList>
            <consortium name="DOE Joint Genome Institute"/>
            <person name="Atanasova L."/>
            <person name="Chenthamara K."/>
            <person name="Zhang J."/>
            <person name="Grujic M."/>
            <person name="Henrissat B."/>
            <person name="Kuo A."/>
            <person name="Aerts A."/>
            <person name="Salamov A."/>
            <person name="Lipzen A."/>
            <person name="Labutti K."/>
            <person name="Barry K."/>
            <person name="Miao Y."/>
            <person name="Rahimi M.J."/>
            <person name="Shen Q."/>
            <person name="Grigoriev I.V."/>
            <person name="Kubicek C.P."/>
            <person name="Druzhinina I.S."/>
        </authorList>
    </citation>
    <scope>NUCLEOTIDE SEQUENCE [LARGE SCALE GENOMIC DNA]</scope>
    <source>
        <strain evidence="12">TUCIM 6016</strain>
    </source>
</reference>
<keyword evidence="5 7" id="KW-0408">Iron</keyword>
<keyword evidence="6 8" id="KW-0503">Monooxygenase</keyword>
<feature type="transmembrane region" description="Helical" evidence="10">
    <location>
        <begin position="12"/>
        <end position="34"/>
    </location>
</feature>